<dbReference type="Pfam" id="PF13604">
    <property type="entry name" value="AAA_30"/>
    <property type="match status" value="1"/>
</dbReference>
<organism evidence="2 3">
    <name type="scientific">Pelagibacterium lacus</name>
    <dbReference type="NCBI Taxonomy" id="2282655"/>
    <lineage>
        <taxon>Bacteria</taxon>
        <taxon>Pseudomonadati</taxon>
        <taxon>Pseudomonadota</taxon>
        <taxon>Alphaproteobacteria</taxon>
        <taxon>Hyphomicrobiales</taxon>
        <taxon>Devosiaceae</taxon>
        <taxon>Pelagibacterium</taxon>
    </lineage>
</organism>
<dbReference type="AlphaFoldDB" id="A0A369VZ54"/>
<gene>
    <name evidence="2" type="ORF">DVH29_15885</name>
</gene>
<dbReference type="SUPFAM" id="SSF55464">
    <property type="entry name" value="Origin of replication-binding domain, RBD-like"/>
    <property type="match status" value="1"/>
</dbReference>
<dbReference type="OrthoDB" id="1826980at2"/>
<dbReference type="SUPFAM" id="SSF52540">
    <property type="entry name" value="P-loop containing nucleoside triphosphate hydrolases"/>
    <property type="match status" value="2"/>
</dbReference>
<feature type="domain" description="TrwC relaxase" evidence="1">
    <location>
        <begin position="11"/>
        <end position="293"/>
    </location>
</feature>
<dbReference type="Gene3D" id="2.30.30.940">
    <property type="match status" value="1"/>
</dbReference>
<dbReference type="EMBL" id="QQNH01000052">
    <property type="protein sequence ID" value="RDE07598.1"/>
    <property type="molecule type" value="Genomic_DNA"/>
</dbReference>
<reference evidence="3" key="1">
    <citation type="submission" date="2018-07" db="EMBL/GenBank/DDBJ databases">
        <authorList>
            <person name="Liu B.-T."/>
            <person name="Du Z."/>
        </authorList>
    </citation>
    <scope>NUCLEOTIDE SEQUENCE [LARGE SCALE GENOMIC DNA]</scope>
    <source>
        <strain evidence="3">XYN52</strain>
    </source>
</reference>
<proteinExistence type="predicted"/>
<keyword evidence="3" id="KW-1185">Reference proteome</keyword>
<accession>A0A369VZ54</accession>
<dbReference type="InterPro" id="IPR014862">
    <property type="entry name" value="TrwC"/>
</dbReference>
<evidence type="ECO:0000313" key="2">
    <source>
        <dbReference type="EMBL" id="RDE07598.1"/>
    </source>
</evidence>
<dbReference type="Gene3D" id="3.40.50.300">
    <property type="entry name" value="P-loop containing nucleotide triphosphate hydrolases"/>
    <property type="match status" value="2"/>
</dbReference>
<evidence type="ECO:0000313" key="3">
    <source>
        <dbReference type="Proteomes" id="UP000253759"/>
    </source>
</evidence>
<dbReference type="Pfam" id="PF08751">
    <property type="entry name" value="TrwC"/>
    <property type="match status" value="1"/>
</dbReference>
<dbReference type="RefSeq" id="WP_114647162.1">
    <property type="nucleotide sequence ID" value="NZ_QQNH01000052.1"/>
</dbReference>
<dbReference type="NCBIfam" id="NF041492">
    <property type="entry name" value="MobF"/>
    <property type="match status" value="1"/>
</dbReference>
<dbReference type="Proteomes" id="UP000253759">
    <property type="component" value="Unassembled WGS sequence"/>
</dbReference>
<dbReference type="InterPro" id="IPR027417">
    <property type="entry name" value="P-loop_NTPase"/>
</dbReference>
<name>A0A369VZ54_9HYPH</name>
<evidence type="ECO:0000259" key="1">
    <source>
        <dbReference type="Pfam" id="PF08751"/>
    </source>
</evidence>
<comment type="caution">
    <text evidence="2">The sequence shown here is derived from an EMBL/GenBank/DDBJ whole genome shotgun (WGS) entry which is preliminary data.</text>
</comment>
<protein>
    <recommendedName>
        <fullName evidence="1">TrwC relaxase domain-containing protein</fullName>
    </recommendedName>
</protein>
<dbReference type="CDD" id="cd18809">
    <property type="entry name" value="SF1_C_RecD"/>
    <property type="match status" value="1"/>
</dbReference>
<sequence length="863" mass="93145">MVASFAVIKSTGYYTREAAAAAYYTAGEATGTWLRGHEALGVAAGQTVSAEDFDRICAGIDAAGNLLVKGASQPRMLGVDITLSSPKSISSDFAIGDAETRRVIAEAERIAIEATLRLVESEIPLARRGHGGTKREHAKFVVAVFTHSESRPEEHADGTVMPSPQRHHHVCFPSICQRPDGSWGAIDSVFLRKWKKTLGAIYRLQLATALQERGFAIERADDDWRWEIAGVPAEVCKFFSARRASLEEELAAAGLTSTAAPALAAAINLAERRPKIDLSSEDLTRRWHQAVRDLGFEPEEIVANVRNAGRDAELGMEACDSSRRERVEAIPYDLTEHSATFSRREVIEKTANALVGTLASMQDALAATDGLVKGGQVVELAETRDGPIYSTPSMVAAERALAELVVRATATRVVGPAKLVVDRLLAEGRLNAEQEKVVRAATGGTGLTLVQGGAGTGKSTTLNAVSSAWQAKGYTVLGAAIAWRAANTLATDLGIEARAIDAWLSSLEHGNKPFDAKTCLIVEEGGLQATRQALRLLQAVEQAGAITIIVGDENQLQPVGAGHAMRLIRETVGAIQIETVVRQKEAWARKAPGAFARGKARQALDAFVEHGQFHVHDGPRATVEAIADRWQQIGDSSRENLTLVVAKTNAEVRALSAAIRNRLRDHDAIVGPDTALEAADASGNRHTLRLAAGDRIRFLRRNDELDVVNGTQARVLEIGTKPDGTLEIEAEKDGERFTFSPADVADARGRARLAHAYASTIFQSQGMTVDHALVLVSDRFDRHDTYVASSRAREKTEFFLDGATLDKELEQSGLQAAEADRAEARLAHLATKLARRSLKTNALDVIAEKQRVAAQRRELAHEL</sequence>